<dbReference type="EMBL" id="FRAG01000005">
    <property type="protein sequence ID" value="SHJ66884.1"/>
    <property type="molecule type" value="Genomic_DNA"/>
</dbReference>
<dbReference type="Pfam" id="PF13561">
    <property type="entry name" value="adh_short_C2"/>
    <property type="match status" value="1"/>
</dbReference>
<dbReference type="InterPro" id="IPR036291">
    <property type="entry name" value="NAD(P)-bd_dom_sf"/>
</dbReference>
<dbReference type="PANTHER" id="PTHR42879:SF2">
    <property type="entry name" value="3-OXOACYL-[ACYL-CARRIER-PROTEIN] REDUCTASE FABG"/>
    <property type="match status" value="1"/>
</dbReference>
<keyword evidence="5" id="KW-1185">Reference proteome</keyword>
<dbReference type="PRINTS" id="PR00080">
    <property type="entry name" value="SDRFAMILY"/>
</dbReference>
<evidence type="ECO:0000313" key="4">
    <source>
        <dbReference type="EMBL" id="SHJ66884.1"/>
    </source>
</evidence>
<dbReference type="STRING" id="1121301.SAMN02745912_00687"/>
<keyword evidence="2" id="KW-0560">Oxidoreductase</keyword>
<dbReference type="RefSeq" id="WP_073146977.1">
    <property type="nucleotide sequence ID" value="NZ_FRAG01000005.1"/>
</dbReference>
<dbReference type="InterPro" id="IPR002347">
    <property type="entry name" value="SDR_fam"/>
</dbReference>
<organism evidence="4 5">
    <name type="scientific">Paramaledivibacter caminithermalis (strain DSM 15212 / CIP 107654 / DViRD3)</name>
    <name type="common">Clostridium caminithermale</name>
    <dbReference type="NCBI Taxonomy" id="1121301"/>
    <lineage>
        <taxon>Bacteria</taxon>
        <taxon>Bacillati</taxon>
        <taxon>Bacillota</taxon>
        <taxon>Clostridia</taxon>
        <taxon>Peptostreptococcales</taxon>
        <taxon>Caminicellaceae</taxon>
        <taxon>Paramaledivibacter</taxon>
    </lineage>
</organism>
<dbReference type="Gene3D" id="3.40.50.720">
    <property type="entry name" value="NAD(P)-binding Rossmann-like Domain"/>
    <property type="match status" value="1"/>
</dbReference>
<keyword evidence="3" id="KW-0753">Steroid metabolism</keyword>
<protein>
    <submittedName>
        <fullName evidence="4">3-oxoacyl-[acyl-carrier protein] reductase</fullName>
    </submittedName>
</protein>
<dbReference type="Proteomes" id="UP000184465">
    <property type="component" value="Unassembled WGS sequence"/>
</dbReference>
<evidence type="ECO:0000256" key="1">
    <source>
        <dbReference type="ARBA" id="ARBA00006484"/>
    </source>
</evidence>
<dbReference type="PROSITE" id="PS00061">
    <property type="entry name" value="ADH_SHORT"/>
    <property type="match status" value="1"/>
</dbReference>
<evidence type="ECO:0000256" key="3">
    <source>
        <dbReference type="ARBA" id="ARBA00023221"/>
    </source>
</evidence>
<evidence type="ECO:0000256" key="2">
    <source>
        <dbReference type="ARBA" id="ARBA00023002"/>
    </source>
</evidence>
<dbReference type="InterPro" id="IPR050259">
    <property type="entry name" value="SDR"/>
</dbReference>
<dbReference type="FunFam" id="3.40.50.720:FF:000173">
    <property type="entry name" value="3-oxoacyl-[acyl-carrier protein] reductase"/>
    <property type="match status" value="1"/>
</dbReference>
<dbReference type="GO" id="GO:0016491">
    <property type="term" value="F:oxidoreductase activity"/>
    <property type="evidence" value="ECO:0007669"/>
    <property type="project" value="UniProtKB-KW"/>
</dbReference>
<dbReference type="SUPFAM" id="SSF51735">
    <property type="entry name" value="NAD(P)-binding Rossmann-fold domains"/>
    <property type="match status" value="1"/>
</dbReference>
<gene>
    <name evidence="4" type="ORF">SAMN02745912_00687</name>
</gene>
<dbReference type="PRINTS" id="PR00081">
    <property type="entry name" value="GDHRDH"/>
</dbReference>
<dbReference type="OrthoDB" id="9803333at2"/>
<comment type="similarity">
    <text evidence="1">Belongs to the short-chain dehydrogenases/reductases (SDR) family.</text>
</comment>
<keyword evidence="3" id="KW-0443">Lipid metabolism</keyword>
<dbReference type="GO" id="GO:0032787">
    <property type="term" value="P:monocarboxylic acid metabolic process"/>
    <property type="evidence" value="ECO:0007669"/>
    <property type="project" value="UniProtKB-ARBA"/>
</dbReference>
<dbReference type="InterPro" id="IPR020904">
    <property type="entry name" value="Sc_DH/Rdtase_CS"/>
</dbReference>
<sequence>MLKQKVAIVTGGSKGLGRAIVENFANNGCKIVFTYLNSEDDANKLCERYKGNVFAIKADASDYDKAFEVVEKTIEKFGKVDILVNNVGLAKDKPIWKLEKKGWDFTLNHTLNPCFYYTRAVVNEMIKNRYGKIINIGSINGLRGREGSVGYSSAKAAIVGFTKTIAKELGDYNITANVVAPGYIDTDGQANTSQIVKKVVLNECSIRRLTKPYEVAELVAFLASDKANNITGEIIKIDCGQYI</sequence>
<dbReference type="AlphaFoldDB" id="A0A1M6L6X7"/>
<dbReference type="PANTHER" id="PTHR42879">
    <property type="entry name" value="3-OXOACYL-(ACYL-CARRIER-PROTEIN) REDUCTASE"/>
    <property type="match status" value="1"/>
</dbReference>
<name>A0A1M6L6X7_PARC5</name>
<accession>A0A1M6L6X7</accession>
<reference evidence="4 5" key="1">
    <citation type="submission" date="2016-11" db="EMBL/GenBank/DDBJ databases">
        <authorList>
            <person name="Jaros S."/>
            <person name="Januszkiewicz K."/>
            <person name="Wedrychowicz H."/>
        </authorList>
    </citation>
    <scope>NUCLEOTIDE SEQUENCE [LARGE SCALE GENOMIC DNA]</scope>
    <source>
        <strain evidence="4 5">DSM 15212</strain>
    </source>
</reference>
<evidence type="ECO:0000313" key="5">
    <source>
        <dbReference type="Proteomes" id="UP000184465"/>
    </source>
</evidence>
<proteinExistence type="inferred from homology"/>
<dbReference type="GO" id="GO:0008202">
    <property type="term" value="P:steroid metabolic process"/>
    <property type="evidence" value="ECO:0007669"/>
    <property type="project" value="UniProtKB-KW"/>
</dbReference>